<evidence type="ECO:0000256" key="5">
    <source>
        <dbReference type="ARBA" id="ARBA00022737"/>
    </source>
</evidence>
<gene>
    <name evidence="13" type="ORF">RRG08_004137</name>
</gene>
<dbReference type="InterPro" id="IPR002126">
    <property type="entry name" value="Cadherin-like_dom"/>
</dbReference>
<keyword evidence="10" id="KW-0325">Glycoprotein</keyword>
<keyword evidence="7" id="KW-0130">Cell adhesion</keyword>
<evidence type="ECO:0000256" key="4">
    <source>
        <dbReference type="ARBA" id="ARBA00022729"/>
    </source>
</evidence>
<evidence type="ECO:0000256" key="8">
    <source>
        <dbReference type="ARBA" id="ARBA00022989"/>
    </source>
</evidence>
<evidence type="ECO:0000256" key="2">
    <source>
        <dbReference type="ARBA" id="ARBA00022475"/>
    </source>
</evidence>
<sequence>MDAKRDAVTMSSPYCLSKMSCRERKQNAVQCNEKHSRSFDNYEDIHYQNHLCQHSHHYLRYQSHRHHYYQHRQGHKFRTLPSKSPSQTMLYVTLCAVLLSLLLPVTEAQDKVTLGPLKEEEASNYYVGNIASETGISRELSNSDFRKLRFEIMDDIQLFHIDANSGTLFTKRVIDREEVCGDRPECIKEFDVTVRSDNKFYRMVEVRVNITDINDNRPKFPGEGEIIVDIPENNEPGFTKPLPTASDPDIGQNSVQEYFLLQPQGPFSLQVERRLDNRFQVSLKVNSALNREDRELYTLRVAARDGGPQPFTGTLTVHVNVTDKNDNDPEFTHPRYTITVEETYGKGKMVSKLTATDKDTGKNADIRYIPELQTL</sequence>
<dbReference type="PANTHER" id="PTHR24028:SF328">
    <property type="entry name" value="CADHERIN-3"/>
    <property type="match status" value="1"/>
</dbReference>
<dbReference type="PROSITE" id="PS00232">
    <property type="entry name" value="CADHERIN_1"/>
    <property type="match status" value="1"/>
</dbReference>
<evidence type="ECO:0000256" key="3">
    <source>
        <dbReference type="ARBA" id="ARBA00022692"/>
    </source>
</evidence>
<dbReference type="Gene3D" id="2.60.40.60">
    <property type="entry name" value="Cadherins"/>
    <property type="match status" value="3"/>
</dbReference>
<evidence type="ECO:0000256" key="11">
    <source>
        <dbReference type="PROSITE-ProRule" id="PRU00043"/>
    </source>
</evidence>
<dbReference type="FunFam" id="2.60.40.60:FF:000007">
    <property type="entry name" value="Protocadherin alpha 2"/>
    <property type="match status" value="1"/>
</dbReference>
<keyword evidence="3" id="KW-0812">Transmembrane</keyword>
<keyword evidence="5" id="KW-0677">Repeat</keyword>
<keyword evidence="14" id="KW-1185">Reference proteome</keyword>
<keyword evidence="9" id="KW-0472">Membrane</keyword>
<dbReference type="GO" id="GO:0005509">
    <property type="term" value="F:calcium ion binding"/>
    <property type="evidence" value="ECO:0007669"/>
    <property type="project" value="UniProtKB-UniRule"/>
</dbReference>
<evidence type="ECO:0000256" key="1">
    <source>
        <dbReference type="ARBA" id="ARBA00004251"/>
    </source>
</evidence>
<dbReference type="AlphaFoldDB" id="A0AAE0YX73"/>
<dbReference type="Pfam" id="PF08266">
    <property type="entry name" value="Cadherin_2"/>
    <property type="match status" value="1"/>
</dbReference>
<evidence type="ECO:0000313" key="14">
    <source>
        <dbReference type="Proteomes" id="UP001283361"/>
    </source>
</evidence>
<keyword evidence="4" id="KW-0732">Signal</keyword>
<reference evidence="13" key="1">
    <citation type="journal article" date="2023" name="G3 (Bethesda)">
        <title>A reference genome for the long-term kleptoplast-retaining sea slug Elysia crispata morphotype clarki.</title>
        <authorList>
            <person name="Eastman K.E."/>
            <person name="Pendleton A.L."/>
            <person name="Shaikh M.A."/>
            <person name="Suttiyut T."/>
            <person name="Ogas R."/>
            <person name="Tomko P."/>
            <person name="Gavelis G."/>
            <person name="Widhalm J.R."/>
            <person name="Wisecaver J.H."/>
        </authorList>
    </citation>
    <scope>NUCLEOTIDE SEQUENCE</scope>
    <source>
        <strain evidence="13">ECLA1</strain>
    </source>
</reference>
<dbReference type="InterPro" id="IPR013164">
    <property type="entry name" value="Cadherin_N"/>
</dbReference>
<accession>A0AAE0YX73</accession>
<dbReference type="Pfam" id="PF00028">
    <property type="entry name" value="Cadherin"/>
    <property type="match status" value="1"/>
</dbReference>
<dbReference type="PRINTS" id="PR00205">
    <property type="entry name" value="CADHERIN"/>
</dbReference>
<dbReference type="InterPro" id="IPR050174">
    <property type="entry name" value="Protocadherin/Cadherin-CA"/>
</dbReference>
<evidence type="ECO:0000256" key="10">
    <source>
        <dbReference type="ARBA" id="ARBA00023180"/>
    </source>
</evidence>
<feature type="domain" description="Cadherin" evidence="12">
    <location>
        <begin position="147"/>
        <end position="220"/>
    </location>
</feature>
<dbReference type="EMBL" id="JAWDGP010005274">
    <property type="protein sequence ID" value="KAK3758316.1"/>
    <property type="molecule type" value="Genomic_DNA"/>
</dbReference>
<dbReference type="Proteomes" id="UP001283361">
    <property type="component" value="Unassembled WGS sequence"/>
</dbReference>
<evidence type="ECO:0000256" key="6">
    <source>
        <dbReference type="ARBA" id="ARBA00022837"/>
    </source>
</evidence>
<protein>
    <recommendedName>
        <fullName evidence="12">Cadherin domain-containing protein</fullName>
    </recommendedName>
</protein>
<keyword evidence="2" id="KW-1003">Cell membrane</keyword>
<dbReference type="PROSITE" id="PS50268">
    <property type="entry name" value="CADHERIN_2"/>
    <property type="match status" value="2"/>
</dbReference>
<comment type="caution">
    <text evidence="13">The sequence shown here is derived from an EMBL/GenBank/DDBJ whole genome shotgun (WGS) entry which is preliminary data.</text>
</comment>
<dbReference type="InterPro" id="IPR015919">
    <property type="entry name" value="Cadherin-like_sf"/>
</dbReference>
<evidence type="ECO:0000259" key="12">
    <source>
        <dbReference type="PROSITE" id="PS50268"/>
    </source>
</evidence>
<dbReference type="SUPFAM" id="SSF49313">
    <property type="entry name" value="Cadherin-like"/>
    <property type="match status" value="3"/>
</dbReference>
<comment type="subcellular location">
    <subcellularLocation>
        <location evidence="1">Cell membrane</location>
        <topology evidence="1">Single-pass type I membrane protein</topology>
    </subcellularLocation>
</comment>
<keyword evidence="6 11" id="KW-0106">Calcium</keyword>
<name>A0AAE0YX73_9GAST</name>
<evidence type="ECO:0000313" key="13">
    <source>
        <dbReference type="EMBL" id="KAK3758316.1"/>
    </source>
</evidence>
<dbReference type="GO" id="GO:0007156">
    <property type="term" value="P:homophilic cell adhesion via plasma membrane adhesion molecules"/>
    <property type="evidence" value="ECO:0007669"/>
    <property type="project" value="InterPro"/>
</dbReference>
<dbReference type="SMART" id="SM00112">
    <property type="entry name" value="CA"/>
    <property type="match status" value="2"/>
</dbReference>
<organism evidence="13 14">
    <name type="scientific">Elysia crispata</name>
    <name type="common">lettuce slug</name>
    <dbReference type="NCBI Taxonomy" id="231223"/>
    <lineage>
        <taxon>Eukaryota</taxon>
        <taxon>Metazoa</taxon>
        <taxon>Spiralia</taxon>
        <taxon>Lophotrochozoa</taxon>
        <taxon>Mollusca</taxon>
        <taxon>Gastropoda</taxon>
        <taxon>Heterobranchia</taxon>
        <taxon>Euthyneura</taxon>
        <taxon>Panpulmonata</taxon>
        <taxon>Sacoglossa</taxon>
        <taxon>Placobranchoidea</taxon>
        <taxon>Plakobranchidae</taxon>
        <taxon>Elysia</taxon>
    </lineage>
</organism>
<dbReference type="PANTHER" id="PTHR24028">
    <property type="entry name" value="CADHERIN-87A"/>
    <property type="match status" value="1"/>
</dbReference>
<dbReference type="InterPro" id="IPR020894">
    <property type="entry name" value="Cadherin_CS"/>
</dbReference>
<evidence type="ECO:0000256" key="9">
    <source>
        <dbReference type="ARBA" id="ARBA00023136"/>
    </source>
</evidence>
<dbReference type="CDD" id="cd11304">
    <property type="entry name" value="Cadherin_repeat"/>
    <property type="match status" value="3"/>
</dbReference>
<dbReference type="GO" id="GO:0005886">
    <property type="term" value="C:plasma membrane"/>
    <property type="evidence" value="ECO:0007669"/>
    <property type="project" value="UniProtKB-SubCell"/>
</dbReference>
<evidence type="ECO:0000256" key="7">
    <source>
        <dbReference type="ARBA" id="ARBA00022889"/>
    </source>
</evidence>
<keyword evidence="8" id="KW-1133">Transmembrane helix</keyword>
<feature type="domain" description="Cadherin" evidence="12">
    <location>
        <begin position="222"/>
        <end position="331"/>
    </location>
</feature>
<proteinExistence type="predicted"/>